<name>A0ABW2ZX76_9ACTN</name>
<organism evidence="1 2">
    <name type="scientific">Micromonospora azadirachtae</name>
    <dbReference type="NCBI Taxonomy" id="1970735"/>
    <lineage>
        <taxon>Bacteria</taxon>
        <taxon>Bacillati</taxon>
        <taxon>Actinomycetota</taxon>
        <taxon>Actinomycetes</taxon>
        <taxon>Micromonosporales</taxon>
        <taxon>Micromonosporaceae</taxon>
        <taxon>Micromonospora</taxon>
    </lineage>
</organism>
<proteinExistence type="predicted"/>
<protein>
    <submittedName>
        <fullName evidence="1">WXG100 family type VII secretion target</fullName>
    </submittedName>
</protein>
<dbReference type="Proteomes" id="UP001597053">
    <property type="component" value="Unassembled WGS sequence"/>
</dbReference>
<accession>A0ABW2ZX76</accession>
<evidence type="ECO:0000313" key="2">
    <source>
        <dbReference type="Proteomes" id="UP001597053"/>
    </source>
</evidence>
<dbReference type="EMBL" id="JBHTHM010000060">
    <property type="protein sequence ID" value="MFD0782911.1"/>
    <property type="molecule type" value="Genomic_DNA"/>
</dbReference>
<keyword evidence="2" id="KW-1185">Reference proteome</keyword>
<comment type="caution">
    <text evidence="1">The sequence shown here is derived from an EMBL/GenBank/DDBJ whole genome shotgun (WGS) entry which is preliminary data.</text>
</comment>
<evidence type="ECO:0000313" key="1">
    <source>
        <dbReference type="EMBL" id="MFD0782911.1"/>
    </source>
</evidence>
<reference evidence="2" key="1">
    <citation type="journal article" date="2019" name="Int. J. Syst. Evol. Microbiol.">
        <title>The Global Catalogue of Microorganisms (GCM) 10K type strain sequencing project: providing services to taxonomists for standard genome sequencing and annotation.</title>
        <authorList>
            <consortium name="The Broad Institute Genomics Platform"/>
            <consortium name="The Broad Institute Genome Sequencing Center for Infectious Disease"/>
            <person name="Wu L."/>
            <person name="Ma J."/>
        </authorList>
    </citation>
    <scope>NUCLEOTIDE SEQUENCE [LARGE SCALE GENOMIC DNA]</scope>
    <source>
        <strain evidence="2">JCM 32148</strain>
    </source>
</reference>
<gene>
    <name evidence="1" type="ORF">ACFQZ8_03070</name>
</gene>
<sequence>MTHPPSPETVRVAISELRSDGIKWRDAADQLRATAEVARTLHLGPFEFSAPADWVGLSQVYQELHARMTELLNDGVTALDAMGNALVAAADGYEEEDIQNMHRIRGVW</sequence>